<dbReference type="RefSeq" id="YP_010842222.1">
    <property type="nucleotide sequence ID" value="NC_079139.1"/>
</dbReference>
<name>A0ABM7NTX0_9VIRU</name>
<protein>
    <submittedName>
        <fullName evidence="1">Uncharacterized protein</fullName>
    </submittedName>
</protein>
<reference evidence="1 2" key="1">
    <citation type="submission" date="2021-02" db="EMBL/GenBank/DDBJ databases">
        <title>Cotonvirus japonicus, which uses Golgi apparatus of host cells for its virion factory, phylogenetically links tailed tupanvirus and icosahedral mimivirus.</title>
        <authorList>
            <person name="Takahashi H."/>
            <person name="Fukaya S."/>
            <person name="Song C."/>
            <person name="Murata K."/>
            <person name="Takemura M."/>
        </authorList>
    </citation>
    <scope>NUCLEOTIDE SEQUENCE [LARGE SCALE GENOMIC DNA]</scope>
</reference>
<dbReference type="GeneID" id="80558819"/>
<organism evidence="1 2">
    <name type="scientific">Cotonvirus japonicus</name>
    <dbReference type="NCBI Taxonomy" id="2811091"/>
    <lineage>
        <taxon>Viruses</taxon>
        <taxon>Varidnaviria</taxon>
        <taxon>Bamfordvirae</taxon>
        <taxon>Nucleocytoviricota</taxon>
        <taxon>Megaviricetes</taxon>
        <taxon>Imitervirales</taxon>
        <taxon>Mimiviridae</taxon>
        <taxon>Megamimivirinae</taxon>
        <taxon>Cotonvirus</taxon>
        <taxon>Cotonvirus japonicum</taxon>
    </lineage>
</organism>
<sequence length="88" mass="10210">MSSNNNSKNMETINEQFVRETISSTKNLGKEFFELQETCHPFNQIFASGRKACTEAKTRYLNHLIDTTMHTGAAYYDAIDIMRELQRK</sequence>
<evidence type="ECO:0000313" key="2">
    <source>
        <dbReference type="Proteomes" id="UP001321479"/>
    </source>
</evidence>
<keyword evidence="2" id="KW-1185">Reference proteome</keyword>
<accession>A0ABM7NTX0</accession>
<evidence type="ECO:0000313" key="1">
    <source>
        <dbReference type="EMBL" id="BCS83614.1"/>
    </source>
</evidence>
<dbReference type="Proteomes" id="UP001321479">
    <property type="component" value="Segment"/>
</dbReference>
<dbReference type="EMBL" id="AP024483">
    <property type="protein sequence ID" value="BCS83614.1"/>
    <property type="molecule type" value="Genomic_DNA"/>
</dbReference>
<proteinExistence type="predicted"/>